<dbReference type="KEGG" id="same:SAMCFNEI73_Ch0601"/>
<keyword evidence="3" id="KW-0732">Signal</keyword>
<dbReference type="SUPFAM" id="SSF53850">
    <property type="entry name" value="Periplasmic binding protein-like II"/>
    <property type="match status" value="1"/>
</dbReference>
<comment type="similarity">
    <text evidence="1">Belongs to the bacterial solute-binding protein 1 family.</text>
</comment>
<keyword evidence="4" id="KW-0574">Periplasm</keyword>
<evidence type="ECO:0000256" key="2">
    <source>
        <dbReference type="ARBA" id="ARBA00022448"/>
    </source>
</evidence>
<accession>A0A1L3LIL7</accession>
<sequence length="407" mass="43578">MLLRPARTLAAATMLLGLPALANETVRISGWGGSEVAIVNGLLTDVLAEKLAKEGITVKYEPVDGEFSQFIINGLSAGTAPDLFYVDIFWARSVFSAGQALPVTQDVSGFAANLVEAFTYEGKLYAIPKDFNTLAVHFNKDIFDDAGVAYPSDGDTWKTLQEKLVAVHEALPEVDGLCLVPEYARFGAFALSTGWTPFDSRGRTMLDQRFRRAFEFYTGLVKSGAAVLAADAGQSWAGGCLASERAAIAIEGAWIISALRDSAPNMNLGTVRMPKDLESGKRGNIVFTVGWTVNAASKVSKAAAKVAELLTSKEAQQWVLEQGLALPSRTGLADNSWLRGGRPEQMTSRVILEGLSDDHVMPYFFGKVGGSWMQPINAALNSVILGETDADTALASAQSALDRMLAN</sequence>
<dbReference type="GO" id="GO:1901982">
    <property type="term" value="F:maltose binding"/>
    <property type="evidence" value="ECO:0007669"/>
    <property type="project" value="TreeGrafter"/>
</dbReference>
<protein>
    <submittedName>
        <fullName evidence="5">Extracellular solute-binding protein</fullName>
    </submittedName>
</protein>
<dbReference type="PANTHER" id="PTHR30061:SF50">
    <property type="entry name" value="MALTOSE_MALTODEXTRIN-BINDING PERIPLASMIC PROTEIN"/>
    <property type="match status" value="1"/>
</dbReference>
<evidence type="ECO:0000256" key="3">
    <source>
        <dbReference type="ARBA" id="ARBA00022729"/>
    </source>
</evidence>
<evidence type="ECO:0000313" key="5">
    <source>
        <dbReference type="EMBL" id="APG89927.1"/>
    </source>
</evidence>
<name>A0A1L3LIL7_9HYPH</name>
<dbReference type="EMBL" id="CP013107">
    <property type="protein sequence ID" value="APG89927.1"/>
    <property type="molecule type" value="Genomic_DNA"/>
</dbReference>
<dbReference type="RefSeq" id="WP_064252619.1">
    <property type="nucleotide sequence ID" value="NZ_CP013107.1"/>
</dbReference>
<dbReference type="AlphaFoldDB" id="A0A1L3LIL7"/>
<dbReference type="InterPro" id="IPR006059">
    <property type="entry name" value="SBP"/>
</dbReference>
<dbReference type="STRING" id="194963.SAMCFNEI73_Ch0601"/>
<dbReference type="PANTHER" id="PTHR30061">
    <property type="entry name" value="MALTOSE-BINDING PERIPLASMIC PROTEIN"/>
    <property type="match status" value="1"/>
</dbReference>
<evidence type="ECO:0000313" key="6">
    <source>
        <dbReference type="Proteomes" id="UP000182306"/>
    </source>
</evidence>
<dbReference type="GO" id="GO:0055052">
    <property type="term" value="C:ATP-binding cassette (ABC) transporter complex, substrate-binding subunit-containing"/>
    <property type="evidence" value="ECO:0007669"/>
    <property type="project" value="TreeGrafter"/>
</dbReference>
<organism evidence="5 6">
    <name type="scientific">Sinorhizobium americanum</name>
    <dbReference type="NCBI Taxonomy" id="194963"/>
    <lineage>
        <taxon>Bacteria</taxon>
        <taxon>Pseudomonadati</taxon>
        <taxon>Pseudomonadota</taxon>
        <taxon>Alphaproteobacteria</taxon>
        <taxon>Hyphomicrobiales</taxon>
        <taxon>Rhizobiaceae</taxon>
        <taxon>Sinorhizobium/Ensifer group</taxon>
        <taxon>Sinorhizobium</taxon>
    </lineage>
</organism>
<dbReference type="OrthoDB" id="5897001at2"/>
<reference evidence="5 6" key="1">
    <citation type="submission" date="2015-10" db="EMBL/GenBank/DDBJ databases">
        <title>Genomic differences between typical nodule nitrogen-fixing rhizobial strains and those coming from bean seeds.</title>
        <authorList>
            <person name="Peralta H."/>
            <person name="Aguilar-Vera A."/>
            <person name="Diaz R."/>
            <person name="Mora Y."/>
            <person name="Martinez-Batallar G."/>
            <person name="Salazar E."/>
            <person name="Vargas-Lagunas C."/>
            <person name="Encarnacion S."/>
            <person name="Girard L."/>
            <person name="Mora J."/>
        </authorList>
    </citation>
    <scope>NUCLEOTIDE SEQUENCE [LARGE SCALE GENOMIC DNA]</scope>
    <source>
        <strain evidence="5 6">CFNEI 73</strain>
    </source>
</reference>
<dbReference type="GO" id="GO:0042956">
    <property type="term" value="P:maltodextrin transmembrane transport"/>
    <property type="evidence" value="ECO:0007669"/>
    <property type="project" value="TreeGrafter"/>
</dbReference>
<dbReference type="GO" id="GO:0015768">
    <property type="term" value="P:maltose transport"/>
    <property type="evidence" value="ECO:0007669"/>
    <property type="project" value="TreeGrafter"/>
</dbReference>
<dbReference type="Gene3D" id="3.40.190.10">
    <property type="entry name" value="Periplasmic binding protein-like II"/>
    <property type="match status" value="1"/>
</dbReference>
<keyword evidence="6" id="KW-1185">Reference proteome</keyword>
<evidence type="ECO:0000256" key="1">
    <source>
        <dbReference type="ARBA" id="ARBA00008520"/>
    </source>
</evidence>
<evidence type="ECO:0000256" key="4">
    <source>
        <dbReference type="ARBA" id="ARBA00022764"/>
    </source>
</evidence>
<gene>
    <name evidence="5" type="ORF">SAMCFNEI73_Ch0601</name>
</gene>
<dbReference type="Pfam" id="PF13416">
    <property type="entry name" value="SBP_bac_8"/>
    <property type="match status" value="1"/>
</dbReference>
<keyword evidence="2" id="KW-0813">Transport</keyword>
<dbReference type="Proteomes" id="UP000182306">
    <property type="component" value="Chromosome"/>
</dbReference>
<proteinExistence type="inferred from homology"/>